<dbReference type="AlphaFoldDB" id="Q1AYD3"/>
<name>Q1AYD3_RUBXD</name>
<dbReference type="SUPFAM" id="SSF53067">
    <property type="entry name" value="Actin-like ATPase domain"/>
    <property type="match status" value="2"/>
</dbReference>
<evidence type="ECO:0000259" key="1">
    <source>
        <dbReference type="Pfam" id="PF01869"/>
    </source>
</evidence>
<dbReference type="CDD" id="cd24007">
    <property type="entry name" value="ASKHA_NBD_eukNAGK-like"/>
    <property type="match status" value="1"/>
</dbReference>
<dbReference type="PhylomeDB" id="Q1AYD3"/>
<sequence length="296" mass="30233">MMGYPLYLGVDAGGTKTHAVLVDADGEMIAEATAGPGNPLSAGEGVARRSLEGAVREALRFGRPAAAHLGFAGAGRRRDLERIEALVRSLGLPCPFTVSDDAKIAFYAVAGPPGAILVCGTGSIAVAYAPDGASCRAGGHGYLLGDEGSGYWIGREAVRAALRAADGRGGPTRLVEKVPELLGFASLDEVVSAVYEGGMGRSGLAGLAKHVLEIEDSAAHRIVSDAADELALSVRAAVESARIEGDPTPLVLSGGLLNGENALRRAVEARLGRDFEVLASNPVPAIGAARIARFSA</sequence>
<reference evidence="2 3" key="1">
    <citation type="submission" date="2006-06" db="EMBL/GenBank/DDBJ databases">
        <title>Complete sequence of Rubrobacter xylanophilus DSM 9941.</title>
        <authorList>
            <consortium name="US DOE Joint Genome Institute"/>
            <person name="Copeland A."/>
            <person name="Lucas S."/>
            <person name="Lapidus A."/>
            <person name="Barry K."/>
            <person name="Detter J.C."/>
            <person name="Glavina del Rio T."/>
            <person name="Hammon N."/>
            <person name="Israni S."/>
            <person name="Dalin E."/>
            <person name="Tice H."/>
            <person name="Pitluck S."/>
            <person name="Munk A.C."/>
            <person name="Brettin T."/>
            <person name="Bruce D."/>
            <person name="Han C."/>
            <person name="Tapia R."/>
            <person name="Gilna P."/>
            <person name="Schmutz J."/>
            <person name="Larimer F."/>
            <person name="Land M."/>
            <person name="Hauser L."/>
            <person name="Kyrpides N."/>
            <person name="Lykidis A."/>
            <person name="da Costa M.S."/>
            <person name="Rainey F.A."/>
            <person name="Empadinhas N."/>
            <person name="Jolivet E."/>
            <person name="Battista J.R."/>
            <person name="Richardson P."/>
        </authorList>
    </citation>
    <scope>NUCLEOTIDE SEQUENCE [LARGE SCALE GENOMIC DNA]</scope>
    <source>
        <strain evidence="3">DSM 9941 / JCM 11954 / NBRC 16129 / PRD-1</strain>
    </source>
</reference>
<dbReference type="Pfam" id="PF01869">
    <property type="entry name" value="BcrAD_BadFG"/>
    <property type="match status" value="1"/>
</dbReference>
<dbReference type="Gene3D" id="3.30.420.40">
    <property type="match status" value="2"/>
</dbReference>
<feature type="domain" description="ATPase BadF/BadG/BcrA/BcrD type" evidence="1">
    <location>
        <begin position="8"/>
        <end position="292"/>
    </location>
</feature>
<proteinExistence type="predicted"/>
<dbReference type="InterPro" id="IPR043129">
    <property type="entry name" value="ATPase_NBD"/>
</dbReference>
<dbReference type="PANTHER" id="PTHR43190:SF3">
    <property type="entry name" value="N-ACETYL-D-GLUCOSAMINE KINASE"/>
    <property type="match status" value="1"/>
</dbReference>
<dbReference type="KEGG" id="rxy:Rxyl_0624"/>
<evidence type="ECO:0000313" key="3">
    <source>
        <dbReference type="Proteomes" id="UP000006637"/>
    </source>
</evidence>
<dbReference type="HOGENOM" id="CLU_016274_1_0_11"/>
<dbReference type="eggNOG" id="COG2971">
    <property type="taxonomic scope" value="Bacteria"/>
</dbReference>
<evidence type="ECO:0000313" key="2">
    <source>
        <dbReference type="EMBL" id="ABG03595.1"/>
    </source>
</evidence>
<keyword evidence="3" id="KW-1185">Reference proteome</keyword>
<accession>Q1AYD3</accession>
<dbReference type="EMBL" id="CP000386">
    <property type="protein sequence ID" value="ABG03595.1"/>
    <property type="molecule type" value="Genomic_DNA"/>
</dbReference>
<dbReference type="Proteomes" id="UP000006637">
    <property type="component" value="Chromosome"/>
</dbReference>
<dbReference type="InterPro" id="IPR052519">
    <property type="entry name" value="Euk-type_GlcNAc_Kinase"/>
</dbReference>
<organism evidence="2 3">
    <name type="scientific">Rubrobacter xylanophilus (strain DSM 9941 / JCM 11954 / NBRC 16129 / PRD-1)</name>
    <dbReference type="NCBI Taxonomy" id="266117"/>
    <lineage>
        <taxon>Bacteria</taxon>
        <taxon>Bacillati</taxon>
        <taxon>Actinomycetota</taxon>
        <taxon>Rubrobacteria</taxon>
        <taxon>Rubrobacterales</taxon>
        <taxon>Rubrobacteraceae</taxon>
        <taxon>Rubrobacter</taxon>
    </lineage>
</organism>
<dbReference type="InterPro" id="IPR002731">
    <property type="entry name" value="ATPase_BadF"/>
</dbReference>
<gene>
    <name evidence="2" type="ordered locus">Rxyl_0624</name>
</gene>
<dbReference type="PANTHER" id="PTHR43190">
    <property type="entry name" value="N-ACETYL-D-GLUCOSAMINE KINASE"/>
    <property type="match status" value="1"/>
</dbReference>
<protein>
    <submittedName>
        <fullName evidence="2">ATPase, BadF/BadG/BcrA/BcrD type</fullName>
    </submittedName>
</protein>
<dbReference type="STRING" id="266117.Rxyl_0624"/>